<dbReference type="PROSITE" id="PS51257">
    <property type="entry name" value="PROKAR_LIPOPROTEIN"/>
    <property type="match status" value="1"/>
</dbReference>
<sequence length="131" mass="13666">MHKKIALLLTLTALALALAACGGNNDNNAEPSGSAGASSPAAETAASQEIVINATTWEFDKAEYAIPKDTPVKLTLNNTKGAHGIEIEGQDIEIRGNKSEVVTLPAGTYEIRCSIMCGTGHKQMVSKLVVS</sequence>
<feature type="signal peptide" evidence="1">
    <location>
        <begin position="1"/>
        <end position="19"/>
    </location>
</feature>
<organism evidence="2 3">
    <name type="scientific">Cohnella suwonensis</name>
    <dbReference type="NCBI Taxonomy" id="696072"/>
    <lineage>
        <taxon>Bacteria</taxon>
        <taxon>Bacillati</taxon>
        <taxon>Bacillota</taxon>
        <taxon>Bacilli</taxon>
        <taxon>Bacillales</taxon>
        <taxon>Paenibacillaceae</taxon>
        <taxon>Cohnella</taxon>
    </lineage>
</organism>
<protein>
    <submittedName>
        <fullName evidence="2">Cytochrome C oxidase subunit II</fullName>
    </submittedName>
</protein>
<accession>A0ABW0LVJ8</accession>
<dbReference type="EMBL" id="JBHSMH010000024">
    <property type="protein sequence ID" value="MFC5469052.1"/>
    <property type="molecule type" value="Genomic_DNA"/>
</dbReference>
<feature type="chain" id="PRO_5045259955" evidence="1">
    <location>
        <begin position="20"/>
        <end position="131"/>
    </location>
</feature>
<dbReference type="RefSeq" id="WP_209750834.1">
    <property type="nucleotide sequence ID" value="NZ_JBHSMH010000024.1"/>
</dbReference>
<dbReference type="SUPFAM" id="SSF49503">
    <property type="entry name" value="Cupredoxins"/>
    <property type="match status" value="1"/>
</dbReference>
<dbReference type="Proteomes" id="UP001596105">
    <property type="component" value="Unassembled WGS sequence"/>
</dbReference>
<keyword evidence="1" id="KW-0732">Signal</keyword>
<keyword evidence="3" id="KW-1185">Reference proteome</keyword>
<comment type="caution">
    <text evidence="2">The sequence shown here is derived from an EMBL/GenBank/DDBJ whole genome shotgun (WGS) entry which is preliminary data.</text>
</comment>
<evidence type="ECO:0000256" key="1">
    <source>
        <dbReference type="SAM" id="SignalP"/>
    </source>
</evidence>
<proteinExistence type="predicted"/>
<evidence type="ECO:0000313" key="2">
    <source>
        <dbReference type="EMBL" id="MFC5469052.1"/>
    </source>
</evidence>
<dbReference type="Gene3D" id="2.60.40.420">
    <property type="entry name" value="Cupredoxins - blue copper proteins"/>
    <property type="match status" value="1"/>
</dbReference>
<evidence type="ECO:0000313" key="3">
    <source>
        <dbReference type="Proteomes" id="UP001596105"/>
    </source>
</evidence>
<gene>
    <name evidence="2" type="ORF">ACFPPD_09985</name>
</gene>
<reference evidence="3" key="1">
    <citation type="journal article" date="2019" name="Int. J. Syst. Evol. Microbiol.">
        <title>The Global Catalogue of Microorganisms (GCM) 10K type strain sequencing project: providing services to taxonomists for standard genome sequencing and annotation.</title>
        <authorList>
            <consortium name="The Broad Institute Genomics Platform"/>
            <consortium name="The Broad Institute Genome Sequencing Center for Infectious Disease"/>
            <person name="Wu L."/>
            <person name="Ma J."/>
        </authorList>
    </citation>
    <scope>NUCLEOTIDE SEQUENCE [LARGE SCALE GENOMIC DNA]</scope>
    <source>
        <strain evidence="3">CCUG 57113</strain>
    </source>
</reference>
<dbReference type="InterPro" id="IPR008972">
    <property type="entry name" value="Cupredoxin"/>
</dbReference>
<name>A0ABW0LVJ8_9BACL</name>